<dbReference type="InterPro" id="IPR007867">
    <property type="entry name" value="GMC_OxRtase_C"/>
</dbReference>
<keyword evidence="4 7" id="KW-0274">FAD</keyword>
<keyword evidence="9" id="KW-0732">Signal</keyword>
<dbReference type="GO" id="GO:0016614">
    <property type="term" value="F:oxidoreductase activity, acting on CH-OH group of donors"/>
    <property type="evidence" value="ECO:0007669"/>
    <property type="project" value="InterPro"/>
</dbReference>
<evidence type="ECO:0000256" key="3">
    <source>
        <dbReference type="ARBA" id="ARBA00022630"/>
    </source>
</evidence>
<dbReference type="Gene3D" id="4.10.450.10">
    <property type="entry name" value="Glucose Oxidase, domain 2"/>
    <property type="match status" value="1"/>
</dbReference>
<reference evidence="12" key="1">
    <citation type="submission" date="2021-02" db="EMBL/GenBank/DDBJ databases">
        <authorList>
            <person name="Nieuwenhuis M."/>
            <person name="Van De Peppel L.J.J."/>
        </authorList>
    </citation>
    <scope>NUCLEOTIDE SEQUENCE</scope>
    <source>
        <strain evidence="12">D49</strain>
    </source>
</reference>
<evidence type="ECO:0000256" key="4">
    <source>
        <dbReference type="ARBA" id="ARBA00022827"/>
    </source>
</evidence>
<evidence type="ECO:0000256" key="1">
    <source>
        <dbReference type="ARBA" id="ARBA00001974"/>
    </source>
</evidence>
<dbReference type="Gene3D" id="3.30.560.10">
    <property type="entry name" value="Glucose Oxidase, domain 3"/>
    <property type="match status" value="1"/>
</dbReference>
<feature type="binding site" evidence="7">
    <location>
        <position position="281"/>
    </location>
    <ligand>
        <name>FAD</name>
        <dbReference type="ChEBI" id="CHEBI:57692"/>
    </ligand>
</feature>
<dbReference type="AlphaFoldDB" id="A0A9P7GLE1"/>
<feature type="chain" id="PRO_5040319759" description="Glucose-methanol-choline oxidoreductase N-terminal domain-containing protein" evidence="9">
    <location>
        <begin position="21"/>
        <end position="679"/>
    </location>
</feature>
<evidence type="ECO:0000256" key="6">
    <source>
        <dbReference type="PIRSR" id="PIRSR000137-1"/>
    </source>
</evidence>
<keyword evidence="3 8" id="KW-0285">Flavoprotein</keyword>
<accession>A0A9P7GLE1</accession>
<feature type="domain" description="Glucose-methanol-choline oxidoreductase N-terminal" evidence="11">
    <location>
        <begin position="324"/>
        <end position="338"/>
    </location>
</feature>
<dbReference type="SUPFAM" id="SSF54373">
    <property type="entry name" value="FAD-linked reductases, C-terminal domain"/>
    <property type="match status" value="1"/>
</dbReference>
<dbReference type="Pfam" id="PF05199">
    <property type="entry name" value="GMC_oxred_C"/>
    <property type="match status" value="1"/>
</dbReference>
<organism evidence="12 13">
    <name type="scientific">Sphagnurus paluster</name>
    <dbReference type="NCBI Taxonomy" id="117069"/>
    <lineage>
        <taxon>Eukaryota</taxon>
        <taxon>Fungi</taxon>
        <taxon>Dikarya</taxon>
        <taxon>Basidiomycota</taxon>
        <taxon>Agaricomycotina</taxon>
        <taxon>Agaricomycetes</taxon>
        <taxon>Agaricomycetidae</taxon>
        <taxon>Agaricales</taxon>
        <taxon>Tricholomatineae</taxon>
        <taxon>Lyophyllaceae</taxon>
        <taxon>Sphagnurus</taxon>
    </lineage>
</organism>
<evidence type="ECO:0000256" key="9">
    <source>
        <dbReference type="SAM" id="SignalP"/>
    </source>
</evidence>
<dbReference type="GO" id="GO:0050660">
    <property type="term" value="F:flavin adenine dinucleotide binding"/>
    <property type="evidence" value="ECO:0007669"/>
    <property type="project" value="InterPro"/>
</dbReference>
<dbReference type="InterPro" id="IPR012132">
    <property type="entry name" value="GMC_OxRdtase"/>
</dbReference>
<gene>
    <name evidence="12" type="ORF">H0H81_008644</name>
</gene>
<dbReference type="PANTHER" id="PTHR11552:SF218">
    <property type="entry name" value="GLUCOSE-METHANOL-CHOLINE OXIDOREDUCTASE N-TERMINAL DOMAIN-CONTAINING PROTEIN"/>
    <property type="match status" value="1"/>
</dbReference>
<reference evidence="12" key="2">
    <citation type="submission" date="2021-10" db="EMBL/GenBank/DDBJ databases">
        <title>Phylogenomics reveals ancestral predisposition of the termite-cultivated fungus Termitomyces towards a domesticated lifestyle.</title>
        <authorList>
            <person name="Auxier B."/>
            <person name="Grum-Grzhimaylo A."/>
            <person name="Cardenas M.E."/>
            <person name="Lodge J.D."/>
            <person name="Laessoe T."/>
            <person name="Pedersen O."/>
            <person name="Smith M.E."/>
            <person name="Kuyper T.W."/>
            <person name="Franco-Molano E.A."/>
            <person name="Baroni T.J."/>
            <person name="Aanen D.K."/>
        </authorList>
    </citation>
    <scope>NUCLEOTIDE SEQUENCE</scope>
    <source>
        <strain evidence="12">D49</strain>
    </source>
</reference>
<dbReference type="PIRSF" id="PIRSF000137">
    <property type="entry name" value="Alcohol_oxidase"/>
    <property type="match status" value="1"/>
</dbReference>
<comment type="caution">
    <text evidence="12">The sequence shown here is derived from an EMBL/GenBank/DDBJ whole genome shotgun (WGS) entry which is preliminary data.</text>
</comment>
<evidence type="ECO:0000259" key="10">
    <source>
        <dbReference type="PROSITE" id="PS00623"/>
    </source>
</evidence>
<evidence type="ECO:0000256" key="7">
    <source>
        <dbReference type="PIRSR" id="PIRSR000137-2"/>
    </source>
</evidence>
<comment type="similarity">
    <text evidence="2 8">Belongs to the GMC oxidoreductase family.</text>
</comment>
<dbReference type="SUPFAM" id="SSF51905">
    <property type="entry name" value="FAD/NAD(P)-binding domain"/>
    <property type="match status" value="1"/>
</dbReference>
<keyword evidence="5" id="KW-0560">Oxidoreductase</keyword>
<feature type="active site" description="Proton donor" evidence="6">
    <location>
        <position position="565"/>
    </location>
</feature>
<dbReference type="InterPro" id="IPR000172">
    <property type="entry name" value="GMC_OxRdtase_N"/>
</dbReference>
<evidence type="ECO:0000256" key="8">
    <source>
        <dbReference type="RuleBase" id="RU003968"/>
    </source>
</evidence>
<evidence type="ECO:0000256" key="2">
    <source>
        <dbReference type="ARBA" id="ARBA00010790"/>
    </source>
</evidence>
<evidence type="ECO:0000256" key="5">
    <source>
        <dbReference type="ARBA" id="ARBA00023002"/>
    </source>
</evidence>
<evidence type="ECO:0000313" key="13">
    <source>
        <dbReference type="Proteomes" id="UP000717328"/>
    </source>
</evidence>
<dbReference type="Gene3D" id="3.50.50.60">
    <property type="entry name" value="FAD/NAD(P)-binding domain"/>
    <property type="match status" value="1"/>
</dbReference>
<proteinExistence type="inferred from homology"/>
<comment type="cofactor">
    <cofactor evidence="1 7">
        <name>FAD</name>
        <dbReference type="ChEBI" id="CHEBI:57692"/>
    </cofactor>
</comment>
<dbReference type="Pfam" id="PF00732">
    <property type="entry name" value="GMC_oxred_N"/>
    <property type="match status" value="1"/>
</dbReference>
<dbReference type="EMBL" id="JABCKI010000243">
    <property type="protein sequence ID" value="KAG5651440.1"/>
    <property type="molecule type" value="Genomic_DNA"/>
</dbReference>
<feature type="domain" description="Glucose-methanol-choline oxidoreductase N-terminal" evidence="10">
    <location>
        <begin position="125"/>
        <end position="148"/>
    </location>
</feature>
<feature type="active site" description="Proton acceptor" evidence="6">
    <location>
        <position position="608"/>
    </location>
</feature>
<sequence length="679" mass="71405">MWSNKLLLTTIASLLLQTNAHTPYQYSQALRARIYVTQSTVADSYDFVIAGGGLAGLVIASRLTEDPNTTVLVLEAGATGDAVGDSINPPVGTYYNSLVGTSYDWQHVTTPQQNAAGRTIRWPRGKVLGGSTAINGMYYVRPSDIEVEAWKGMLNSDNAAGLWGWDNLYAAMKKSETFTPPTPDVETTGNIQFNAQSYGAAGPLHVSYPGFMLSVVGNWTPSLEAIGIATAADPANGKNFGGFVSAVSINPTNWTRAYSKSAYIDPLPPRSNLDILVSATVTRIIFNGNNTSGDQIASGVEFATSATGTKNTVKVNKEVIVTGGALGSPNVLMHSGVGPKDVLDAAGVPVVVNLPGVGQHLQDHLAAPVVWQSKVETAGDIHASNSAFSKQAQTMSFINSAIAYINASTLFDNVAEFEAGIANAFNTSVQSLVHSQSSEVIDGYKAIYSATQNFVTQGVGLIELLLSINAPGSITIQAALQHPYSQGRVYINSSSAFDPIVIDPQYFSHPADVVVMREGIKLVRQLGSAAPISNALGAETFPGPGVSSDQDIETWLAGIVSTEFHPQATCSMLPRSQGGVVNANLQVYGLANVRVADSSVFPLSFSAHLAAPTYGLAETAAEIIKNAYKAPIISNNTAGPASQTNPSKGKNNALAFATWSKKETILATIALAGIIMLVC</sequence>
<keyword evidence="13" id="KW-1185">Reference proteome</keyword>
<dbReference type="Proteomes" id="UP000717328">
    <property type="component" value="Unassembled WGS sequence"/>
</dbReference>
<dbReference type="InterPro" id="IPR036188">
    <property type="entry name" value="FAD/NAD-bd_sf"/>
</dbReference>
<dbReference type="InterPro" id="IPR027424">
    <property type="entry name" value="Glucose_Oxidase_domain_2"/>
</dbReference>
<evidence type="ECO:0000259" key="11">
    <source>
        <dbReference type="PROSITE" id="PS00624"/>
    </source>
</evidence>
<dbReference type="PROSITE" id="PS00624">
    <property type="entry name" value="GMC_OXRED_2"/>
    <property type="match status" value="1"/>
</dbReference>
<name>A0A9P7GLE1_9AGAR</name>
<dbReference type="PANTHER" id="PTHR11552">
    <property type="entry name" value="GLUCOSE-METHANOL-CHOLINE GMC OXIDOREDUCTASE"/>
    <property type="match status" value="1"/>
</dbReference>
<dbReference type="OrthoDB" id="269227at2759"/>
<protein>
    <recommendedName>
        <fullName evidence="10 11">Glucose-methanol-choline oxidoreductase N-terminal domain-containing protein</fullName>
    </recommendedName>
</protein>
<feature type="signal peptide" evidence="9">
    <location>
        <begin position="1"/>
        <end position="20"/>
    </location>
</feature>
<dbReference type="PROSITE" id="PS00623">
    <property type="entry name" value="GMC_OXRED_1"/>
    <property type="match status" value="1"/>
</dbReference>
<evidence type="ECO:0000313" key="12">
    <source>
        <dbReference type="EMBL" id="KAG5651440.1"/>
    </source>
</evidence>
<feature type="binding site" evidence="7">
    <location>
        <position position="127"/>
    </location>
    <ligand>
        <name>FAD</name>
        <dbReference type="ChEBI" id="CHEBI:57692"/>
    </ligand>
</feature>